<dbReference type="GO" id="GO:0006313">
    <property type="term" value="P:DNA transposition"/>
    <property type="evidence" value="ECO:0007669"/>
    <property type="project" value="InterPro"/>
</dbReference>
<organism evidence="2">
    <name type="scientific">marine sediment metagenome</name>
    <dbReference type="NCBI Taxonomy" id="412755"/>
    <lineage>
        <taxon>unclassified sequences</taxon>
        <taxon>metagenomes</taxon>
        <taxon>ecological metagenomes</taxon>
    </lineage>
</organism>
<dbReference type="GO" id="GO:0003677">
    <property type="term" value="F:DNA binding"/>
    <property type="evidence" value="ECO:0007669"/>
    <property type="project" value="InterPro"/>
</dbReference>
<evidence type="ECO:0000259" key="1">
    <source>
        <dbReference type="Pfam" id="PF01609"/>
    </source>
</evidence>
<reference evidence="2" key="1">
    <citation type="journal article" date="2015" name="Nature">
        <title>Complex archaea that bridge the gap between prokaryotes and eukaryotes.</title>
        <authorList>
            <person name="Spang A."/>
            <person name="Saw J.H."/>
            <person name="Jorgensen S.L."/>
            <person name="Zaremba-Niedzwiedzka K."/>
            <person name="Martijn J."/>
            <person name="Lind A.E."/>
            <person name="van Eijk R."/>
            <person name="Schleper C."/>
            <person name="Guy L."/>
            <person name="Ettema T.J."/>
        </authorList>
    </citation>
    <scope>NUCLEOTIDE SEQUENCE</scope>
</reference>
<sequence length="480" mass="57049">MIRILYKKKPNIYHAQIIDFIYGMTVEIYEMWVSKDRNFVKKNFKWVSMRHYNRQNDSEESTESALIQLKLTRFIKWIPKLKEYYLYRFPRVKITRFEDHAEGIISKKEWDMFRYLRGFKGYFEYLFYFNDFSFFDDLQERLEADGVSFKKMFIRDIFAYELFRINQGLKDFTGLERMGRFLSAPPLFDVTNEPAFFPTSADVSHVMKRIPAEELFKFFQILVKECIDLGIIIPRILIWDGQFIRSNCNNNKNKDKDAYNDPDAGYCRHNGTKKGVGYDPGILYAYCFDRWFPIYFKMFPGNRNDTRAFRETLREFLEVSKENWIITISDSGGYCLKNMEFIRFKGMVPVIRARKNIKNQPVKELKKGFYFNTTFIPKNWSIELFLKIYGFRPMIEQGNSANNTYYNASRMNTRGIEAAIKQRVIIYILELLKALTAYKVGCPDLMMMPTAFEASKYFGAQFAKPLLAEKSGFLIFKNLV</sequence>
<proteinExistence type="predicted"/>
<dbReference type="Pfam" id="PF01609">
    <property type="entry name" value="DDE_Tnp_1"/>
    <property type="match status" value="1"/>
</dbReference>
<dbReference type="GO" id="GO:0004803">
    <property type="term" value="F:transposase activity"/>
    <property type="evidence" value="ECO:0007669"/>
    <property type="project" value="InterPro"/>
</dbReference>
<evidence type="ECO:0000313" key="2">
    <source>
        <dbReference type="EMBL" id="KKM94524.1"/>
    </source>
</evidence>
<protein>
    <recommendedName>
        <fullName evidence="1">Transposase IS4-like domain-containing protein</fullName>
    </recommendedName>
</protein>
<dbReference type="InterPro" id="IPR002559">
    <property type="entry name" value="Transposase_11"/>
</dbReference>
<gene>
    <name evidence="2" type="ORF">LCGC14_1197490</name>
</gene>
<dbReference type="EMBL" id="LAZR01006127">
    <property type="protein sequence ID" value="KKM94524.1"/>
    <property type="molecule type" value="Genomic_DNA"/>
</dbReference>
<accession>A0A0F9LHW1</accession>
<comment type="caution">
    <text evidence="2">The sequence shown here is derived from an EMBL/GenBank/DDBJ whole genome shotgun (WGS) entry which is preliminary data.</text>
</comment>
<name>A0A0F9LHW1_9ZZZZ</name>
<dbReference type="AlphaFoldDB" id="A0A0F9LHW1"/>
<feature type="domain" description="Transposase IS4-like" evidence="1">
    <location>
        <begin position="235"/>
        <end position="426"/>
    </location>
</feature>